<keyword evidence="1" id="KW-0408">Iron</keyword>
<evidence type="ECO:0000259" key="4">
    <source>
        <dbReference type="Pfam" id="PF04412"/>
    </source>
</evidence>
<dbReference type="Pfam" id="PF01989">
    <property type="entry name" value="AcnX_swivel_put"/>
    <property type="match status" value="1"/>
</dbReference>
<evidence type="ECO:0000259" key="3">
    <source>
        <dbReference type="Pfam" id="PF01989"/>
    </source>
</evidence>
<dbReference type="Proteomes" id="UP000198406">
    <property type="component" value="Unassembled WGS sequence"/>
</dbReference>
<keyword evidence="2" id="KW-0456">Lyase</keyword>
<name>A0A1Z5KJM7_FISSO</name>
<organism evidence="5 6">
    <name type="scientific">Fistulifera solaris</name>
    <name type="common">Oleaginous diatom</name>
    <dbReference type="NCBI Taxonomy" id="1519565"/>
    <lineage>
        <taxon>Eukaryota</taxon>
        <taxon>Sar</taxon>
        <taxon>Stramenopiles</taxon>
        <taxon>Ochrophyta</taxon>
        <taxon>Bacillariophyta</taxon>
        <taxon>Bacillariophyceae</taxon>
        <taxon>Bacillariophycidae</taxon>
        <taxon>Naviculales</taxon>
        <taxon>Naviculaceae</taxon>
        <taxon>Fistulifera</taxon>
    </lineage>
</organism>
<gene>
    <name evidence="5" type="ORF">FisN_23Lh042</name>
</gene>
<dbReference type="Pfam" id="PF04412">
    <property type="entry name" value="AcnX"/>
    <property type="match status" value="1"/>
</dbReference>
<dbReference type="CDD" id="cd01356">
    <property type="entry name" value="AcnX_swivel"/>
    <property type="match status" value="1"/>
</dbReference>
<feature type="domain" description="Phosphomevalonate dehydratase large subunit-like" evidence="4">
    <location>
        <begin position="213"/>
        <end position="651"/>
    </location>
</feature>
<evidence type="ECO:0000256" key="1">
    <source>
        <dbReference type="ARBA" id="ARBA00023004"/>
    </source>
</evidence>
<dbReference type="InterPro" id="IPR002840">
    <property type="entry name" value="PMDh-S-like_dom"/>
</dbReference>
<dbReference type="EMBL" id="BDSP01000247">
    <property type="protein sequence ID" value="GAX26514.1"/>
    <property type="molecule type" value="Genomic_DNA"/>
</dbReference>
<dbReference type="PROSITE" id="PS51257">
    <property type="entry name" value="PROKAR_LIPOPROTEIN"/>
    <property type="match status" value="1"/>
</dbReference>
<dbReference type="GO" id="GO:0016829">
    <property type="term" value="F:lyase activity"/>
    <property type="evidence" value="ECO:0007669"/>
    <property type="project" value="UniProtKB-KW"/>
</dbReference>
<dbReference type="Gene3D" id="3.50.30.10">
    <property type="entry name" value="Phosphohistidine domain"/>
    <property type="match status" value="1"/>
</dbReference>
<dbReference type="InParanoid" id="A0A1Z5KJM7"/>
<proteinExistence type="predicted"/>
<accession>A0A1Z5KJM7</accession>
<dbReference type="InterPro" id="IPR007506">
    <property type="entry name" value="PMDh-L-like_dom"/>
</dbReference>
<dbReference type="PANTHER" id="PTHR36577:SF3">
    <property type="entry name" value="DUF521 DOMAIN PROTEIN (AFU_ORTHOLOGUE AFUA_6G00490)"/>
    <property type="match status" value="1"/>
</dbReference>
<feature type="domain" description="Phosphomevalonate dehydratase small subunit-like" evidence="3">
    <location>
        <begin position="45"/>
        <end position="120"/>
    </location>
</feature>
<dbReference type="OrthoDB" id="2594507at2759"/>
<evidence type="ECO:0008006" key="7">
    <source>
        <dbReference type="Google" id="ProtNLM"/>
    </source>
</evidence>
<evidence type="ECO:0000313" key="5">
    <source>
        <dbReference type="EMBL" id="GAX26514.1"/>
    </source>
</evidence>
<sequence>MKSPSAAASSALLSLPSQVLVSCSTLKAASSSTTAVPLLVSDVGLSFWGGIDPVTSQIVDTQHPLHGQYVHDKILCIPSGRGSCTASQVLLQLILNHKAPKAIVLRQNDPLVAVGALVAQHVFQTDDDDSLTIPTIVNIGVDGFAQLLECTDKTFGQMDSHGGTTALLVSSDSDLLASYSMNDRIEMIPEQSLSEEQTESKSNYFKQHNAWTDYEQERWNQAETEAERLALQVMYHYARIAIMDDSSSALHSEEPSYVSVSRAHIDACTYIGSGSLALVQRFVEKGGHVRIPTTLNAVSTDRRQWQQLGVPSQYAQNANALGDAYLQLDCQPTFTCAPYLLLSPSSENTSTFEAQDWIWGESNAVVYANSVLGARTNKTADYLDMCGALTGIVPRTGMHCPEQRVPTGILDATALTEQSYIDRWESSLFFALLGHACGTLSDGAVPLLVGLEQVADRITRDDLKTFCAAFGTTGSSPLVHIAGVTAEAKDHERVVEPWKQSIVERGGNPIVKVTAQFMEKTYISLNSCDTSEQKIDLIALGNPHLSVSECQTLVDLITKTDENEERSSHVRIMACISRSVQAQAAEQGLIEPLENFGIEFINDTCWCMLLDPPVIPAAPEATILTNSGKYAHYGPGLTQRKLKIGSTADCISAARTGVFRPSLRAFHTNAQQQFRRPQRVLLLAFHFVSRALR</sequence>
<keyword evidence="6" id="KW-1185">Reference proteome</keyword>
<dbReference type="PANTHER" id="PTHR36577">
    <property type="entry name" value="DUF521 DOMAIN PROTEIN (AFU_ORTHOLOGUE AFUA_6G00490)"/>
    <property type="match status" value="1"/>
</dbReference>
<dbReference type="SUPFAM" id="SSF52016">
    <property type="entry name" value="LeuD/IlvD-like"/>
    <property type="match status" value="1"/>
</dbReference>
<protein>
    <recommendedName>
        <fullName evidence="7">Aconitase X catalytic domain-containing protein</fullName>
    </recommendedName>
</protein>
<dbReference type="AlphaFoldDB" id="A0A1Z5KJM7"/>
<reference evidence="5 6" key="1">
    <citation type="journal article" date="2015" name="Plant Cell">
        <title>Oil accumulation by the oleaginous diatom Fistulifera solaris as revealed by the genome and transcriptome.</title>
        <authorList>
            <person name="Tanaka T."/>
            <person name="Maeda Y."/>
            <person name="Veluchamy A."/>
            <person name="Tanaka M."/>
            <person name="Abida H."/>
            <person name="Marechal E."/>
            <person name="Bowler C."/>
            <person name="Muto M."/>
            <person name="Sunaga Y."/>
            <person name="Tanaka M."/>
            <person name="Yoshino T."/>
            <person name="Taniguchi T."/>
            <person name="Fukuda Y."/>
            <person name="Nemoto M."/>
            <person name="Matsumoto M."/>
            <person name="Wong P.S."/>
            <person name="Aburatani S."/>
            <person name="Fujibuchi W."/>
        </authorList>
    </citation>
    <scope>NUCLEOTIDE SEQUENCE [LARGE SCALE GENOMIC DNA]</scope>
    <source>
        <strain evidence="5 6">JPCC DA0580</strain>
    </source>
</reference>
<evidence type="ECO:0000313" key="6">
    <source>
        <dbReference type="Proteomes" id="UP000198406"/>
    </source>
</evidence>
<comment type="caution">
    <text evidence="5">The sequence shown here is derived from an EMBL/GenBank/DDBJ whole genome shotgun (WGS) entry which is preliminary data.</text>
</comment>
<evidence type="ECO:0000256" key="2">
    <source>
        <dbReference type="ARBA" id="ARBA00023239"/>
    </source>
</evidence>